<evidence type="ECO:0000313" key="1">
    <source>
        <dbReference type="EMBL" id="GBN94962.1"/>
    </source>
</evidence>
<dbReference type="EMBL" id="BGPR01025776">
    <property type="protein sequence ID" value="GBN94962.1"/>
    <property type="molecule type" value="Genomic_DNA"/>
</dbReference>
<dbReference type="Proteomes" id="UP000499080">
    <property type="component" value="Unassembled WGS sequence"/>
</dbReference>
<sequence length="148" mass="16731">MRKLCTKFRQIGPSHSEVMLEQTYIHMLSFIKRVPTKVPYHPIDYRMAAAIFKRLVSRQLVLGQWHNQELAGKASLASVLKLFMAPCLGNALPPSWQGRLSGQFSAGNRPGYSGPLAHTVRRGSQSRSTALRALHYLDRSVNINREMK</sequence>
<comment type="caution">
    <text evidence="1">The sequence shown here is derived from an EMBL/GenBank/DDBJ whole genome shotgun (WGS) entry which is preliminary data.</text>
</comment>
<evidence type="ECO:0000313" key="2">
    <source>
        <dbReference type="Proteomes" id="UP000499080"/>
    </source>
</evidence>
<protein>
    <submittedName>
        <fullName evidence="1">Uncharacterized protein</fullName>
    </submittedName>
</protein>
<name>A0A4Y2T2Y6_ARAVE</name>
<gene>
    <name evidence="1" type="ORF">AVEN_23139_1</name>
</gene>
<proteinExistence type="predicted"/>
<accession>A0A4Y2T2Y6</accession>
<dbReference type="AlphaFoldDB" id="A0A4Y2T2Y6"/>
<organism evidence="1 2">
    <name type="scientific">Araneus ventricosus</name>
    <name type="common">Orbweaver spider</name>
    <name type="synonym">Epeira ventricosa</name>
    <dbReference type="NCBI Taxonomy" id="182803"/>
    <lineage>
        <taxon>Eukaryota</taxon>
        <taxon>Metazoa</taxon>
        <taxon>Ecdysozoa</taxon>
        <taxon>Arthropoda</taxon>
        <taxon>Chelicerata</taxon>
        <taxon>Arachnida</taxon>
        <taxon>Araneae</taxon>
        <taxon>Araneomorphae</taxon>
        <taxon>Entelegynae</taxon>
        <taxon>Araneoidea</taxon>
        <taxon>Araneidae</taxon>
        <taxon>Araneus</taxon>
    </lineage>
</organism>
<reference evidence="1 2" key="1">
    <citation type="journal article" date="2019" name="Sci. Rep.">
        <title>Orb-weaving spider Araneus ventricosus genome elucidates the spidroin gene catalogue.</title>
        <authorList>
            <person name="Kono N."/>
            <person name="Nakamura H."/>
            <person name="Ohtoshi R."/>
            <person name="Moran D.A.P."/>
            <person name="Shinohara A."/>
            <person name="Yoshida Y."/>
            <person name="Fujiwara M."/>
            <person name="Mori M."/>
            <person name="Tomita M."/>
            <person name="Arakawa K."/>
        </authorList>
    </citation>
    <scope>NUCLEOTIDE SEQUENCE [LARGE SCALE GENOMIC DNA]</scope>
</reference>
<keyword evidence="2" id="KW-1185">Reference proteome</keyword>